<evidence type="ECO:0000313" key="2">
    <source>
        <dbReference type="Proteomes" id="UP000770717"/>
    </source>
</evidence>
<reference evidence="1" key="1">
    <citation type="thesis" date="2020" institute="ProQuest LLC" country="789 East Eisenhower Parkway, Ann Arbor, MI, USA">
        <title>Comparative Genomics and Chromosome Evolution.</title>
        <authorList>
            <person name="Mudd A.B."/>
        </authorList>
    </citation>
    <scope>NUCLEOTIDE SEQUENCE</scope>
    <source>
        <strain evidence="1">HN-11 Male</strain>
        <tissue evidence="1">Kidney and liver</tissue>
    </source>
</reference>
<sequence>MIPFKCRSSFLCASSVHLGQSSCVQYPCVSTALKNLTATLDEAKAWHQCDGSMIKWLIRQGWISKWQCAIRTHHLWAYSCKFK</sequence>
<comment type="caution">
    <text evidence="1">The sequence shown here is derived from an EMBL/GenBank/DDBJ whole genome shotgun (WGS) entry which is preliminary data.</text>
</comment>
<name>A0A8J6B5W7_ELECQ</name>
<protein>
    <submittedName>
        <fullName evidence="1">Uncharacterized protein</fullName>
    </submittedName>
</protein>
<dbReference type="EMBL" id="WNTK01014858">
    <property type="protein sequence ID" value="KAG9461961.1"/>
    <property type="molecule type" value="Genomic_DNA"/>
</dbReference>
<keyword evidence="2" id="KW-1185">Reference proteome</keyword>
<organism evidence="1 2">
    <name type="scientific">Eleutherodactylus coqui</name>
    <name type="common">Puerto Rican coqui</name>
    <dbReference type="NCBI Taxonomy" id="57060"/>
    <lineage>
        <taxon>Eukaryota</taxon>
        <taxon>Metazoa</taxon>
        <taxon>Chordata</taxon>
        <taxon>Craniata</taxon>
        <taxon>Vertebrata</taxon>
        <taxon>Euteleostomi</taxon>
        <taxon>Amphibia</taxon>
        <taxon>Batrachia</taxon>
        <taxon>Anura</taxon>
        <taxon>Neobatrachia</taxon>
        <taxon>Hyloidea</taxon>
        <taxon>Eleutherodactylidae</taxon>
        <taxon>Eleutherodactylinae</taxon>
        <taxon>Eleutherodactylus</taxon>
        <taxon>Eleutherodactylus</taxon>
    </lineage>
</organism>
<evidence type="ECO:0000313" key="1">
    <source>
        <dbReference type="EMBL" id="KAG9461961.1"/>
    </source>
</evidence>
<gene>
    <name evidence="1" type="ORF">GDO78_015258</name>
</gene>
<dbReference type="AlphaFoldDB" id="A0A8J6B5W7"/>
<proteinExistence type="predicted"/>
<accession>A0A8J6B5W7</accession>
<dbReference type="Proteomes" id="UP000770717">
    <property type="component" value="Unassembled WGS sequence"/>
</dbReference>